<sequence>MHHKILRTYRRRLLVLRNQGHCSRPALLRYPSFSSSKQEWKSPPNLISMTRIACTPILSYFILTQQYEAAVWGCFLAGVSDFGDGYLAKRHNMKTVLGSYLDPLADKLLINTVALSIWYQPSATMILLPSPLVTLWLCKDLVLIGATYRIWQQQPAGAPLMEVHPTLISKLNTTLQFATLTTCLFHPWIVDVTLEPVLQSLWWMTGTTTVLTMGDYYWRPSAISKRQ</sequence>
<keyword evidence="4" id="KW-0812">Transmembrane</keyword>
<keyword evidence="6" id="KW-0443">Lipid metabolism</keyword>
<dbReference type="Proteomes" id="UP000198406">
    <property type="component" value="Unassembled WGS sequence"/>
</dbReference>
<proteinExistence type="predicted"/>
<dbReference type="AlphaFoldDB" id="A0A1Z5JS40"/>
<dbReference type="InterPro" id="IPR050324">
    <property type="entry name" value="CDP-alcohol_PTase-I"/>
</dbReference>
<keyword evidence="5" id="KW-1133">Transmembrane helix</keyword>
<organism evidence="10 11">
    <name type="scientific">Fistulifera solaris</name>
    <name type="common">Oleaginous diatom</name>
    <dbReference type="NCBI Taxonomy" id="1519565"/>
    <lineage>
        <taxon>Eukaryota</taxon>
        <taxon>Sar</taxon>
        <taxon>Stramenopiles</taxon>
        <taxon>Ochrophyta</taxon>
        <taxon>Bacillariophyta</taxon>
        <taxon>Bacillariophyceae</taxon>
        <taxon>Bacillariophycidae</taxon>
        <taxon>Naviculales</taxon>
        <taxon>Naviculaceae</taxon>
        <taxon>Fistulifera</taxon>
    </lineage>
</organism>
<evidence type="ECO:0000256" key="9">
    <source>
        <dbReference type="ARBA" id="ARBA00023264"/>
    </source>
</evidence>
<evidence type="ECO:0000256" key="2">
    <source>
        <dbReference type="ARBA" id="ARBA00022516"/>
    </source>
</evidence>
<dbReference type="Pfam" id="PF01066">
    <property type="entry name" value="CDP-OH_P_transf"/>
    <property type="match status" value="1"/>
</dbReference>
<evidence type="ECO:0000313" key="10">
    <source>
        <dbReference type="EMBL" id="GAX16588.1"/>
    </source>
</evidence>
<evidence type="ECO:0000256" key="4">
    <source>
        <dbReference type="ARBA" id="ARBA00022692"/>
    </source>
</evidence>
<keyword evidence="3 10" id="KW-0808">Transferase</keyword>
<dbReference type="OrthoDB" id="10020554at2759"/>
<dbReference type="GO" id="GO:0043337">
    <property type="term" value="F:cardiolipin synthase (CMP-forming)"/>
    <property type="evidence" value="ECO:0007669"/>
    <property type="project" value="UniProtKB-EC"/>
</dbReference>
<dbReference type="EC" id="2.7.8.41" evidence="10"/>
<comment type="subcellular location">
    <subcellularLocation>
        <location evidence="1">Membrane</location>
        <topology evidence="1">Multi-pass membrane protein</topology>
    </subcellularLocation>
</comment>
<evidence type="ECO:0000256" key="8">
    <source>
        <dbReference type="ARBA" id="ARBA00023209"/>
    </source>
</evidence>
<dbReference type="PANTHER" id="PTHR14269:SF60">
    <property type="entry name" value="CARDIOLIPIN SYNTHASE (CMP-FORMING)"/>
    <property type="match status" value="1"/>
</dbReference>
<accession>A0A1Z5JS40</accession>
<comment type="caution">
    <text evidence="10">The sequence shown here is derived from an EMBL/GenBank/DDBJ whole genome shotgun (WGS) entry which is preliminary data.</text>
</comment>
<evidence type="ECO:0000256" key="6">
    <source>
        <dbReference type="ARBA" id="ARBA00023098"/>
    </source>
</evidence>
<dbReference type="GO" id="GO:0005739">
    <property type="term" value="C:mitochondrion"/>
    <property type="evidence" value="ECO:0007669"/>
    <property type="project" value="TreeGrafter"/>
</dbReference>
<protein>
    <submittedName>
        <fullName evidence="10">Cardiolipin synthase</fullName>
        <ecNumber evidence="10">2.7.8.41</ecNumber>
    </submittedName>
</protein>
<evidence type="ECO:0000256" key="5">
    <source>
        <dbReference type="ARBA" id="ARBA00022989"/>
    </source>
</evidence>
<dbReference type="Gene3D" id="1.20.120.1760">
    <property type="match status" value="1"/>
</dbReference>
<evidence type="ECO:0000313" key="11">
    <source>
        <dbReference type="Proteomes" id="UP000198406"/>
    </source>
</evidence>
<name>A0A1Z5JS40_FISSO</name>
<dbReference type="GO" id="GO:0032049">
    <property type="term" value="P:cardiolipin biosynthetic process"/>
    <property type="evidence" value="ECO:0007669"/>
    <property type="project" value="TreeGrafter"/>
</dbReference>
<keyword evidence="8" id="KW-0594">Phospholipid biosynthesis</keyword>
<evidence type="ECO:0000256" key="3">
    <source>
        <dbReference type="ARBA" id="ARBA00022679"/>
    </source>
</evidence>
<keyword evidence="11" id="KW-1185">Reference proteome</keyword>
<gene>
    <name evidence="10" type="ORF">FisN_7Lh319</name>
</gene>
<evidence type="ECO:0000256" key="1">
    <source>
        <dbReference type="ARBA" id="ARBA00004141"/>
    </source>
</evidence>
<keyword evidence="9" id="KW-1208">Phospholipid metabolism</keyword>
<dbReference type="InParanoid" id="A0A1Z5JS40"/>
<dbReference type="PANTHER" id="PTHR14269">
    <property type="entry name" value="CDP-DIACYLGLYCEROL--GLYCEROL-3-PHOSPHATE 3-PHOSPHATIDYLTRANSFERASE-RELATED"/>
    <property type="match status" value="1"/>
</dbReference>
<dbReference type="InterPro" id="IPR043130">
    <property type="entry name" value="CDP-OH_PTrfase_TM_dom"/>
</dbReference>
<evidence type="ECO:0000256" key="7">
    <source>
        <dbReference type="ARBA" id="ARBA00023136"/>
    </source>
</evidence>
<dbReference type="EMBL" id="BDSP01000107">
    <property type="protein sequence ID" value="GAX16588.1"/>
    <property type="molecule type" value="Genomic_DNA"/>
</dbReference>
<keyword evidence="7" id="KW-0472">Membrane</keyword>
<dbReference type="GO" id="GO:0016020">
    <property type="term" value="C:membrane"/>
    <property type="evidence" value="ECO:0007669"/>
    <property type="project" value="UniProtKB-SubCell"/>
</dbReference>
<keyword evidence="2" id="KW-0444">Lipid biosynthesis</keyword>
<dbReference type="InterPro" id="IPR000462">
    <property type="entry name" value="CDP-OH_P_trans"/>
</dbReference>
<reference evidence="10 11" key="1">
    <citation type="journal article" date="2015" name="Plant Cell">
        <title>Oil accumulation by the oleaginous diatom Fistulifera solaris as revealed by the genome and transcriptome.</title>
        <authorList>
            <person name="Tanaka T."/>
            <person name="Maeda Y."/>
            <person name="Veluchamy A."/>
            <person name="Tanaka M."/>
            <person name="Abida H."/>
            <person name="Marechal E."/>
            <person name="Bowler C."/>
            <person name="Muto M."/>
            <person name="Sunaga Y."/>
            <person name="Tanaka M."/>
            <person name="Yoshino T."/>
            <person name="Taniguchi T."/>
            <person name="Fukuda Y."/>
            <person name="Nemoto M."/>
            <person name="Matsumoto M."/>
            <person name="Wong P.S."/>
            <person name="Aburatani S."/>
            <person name="Fujibuchi W."/>
        </authorList>
    </citation>
    <scope>NUCLEOTIDE SEQUENCE [LARGE SCALE GENOMIC DNA]</scope>
    <source>
        <strain evidence="10 11">JPCC DA0580</strain>
    </source>
</reference>